<dbReference type="AlphaFoldDB" id="A0A0F9NKF2"/>
<organism evidence="1">
    <name type="scientific">marine sediment metagenome</name>
    <dbReference type="NCBI Taxonomy" id="412755"/>
    <lineage>
        <taxon>unclassified sequences</taxon>
        <taxon>metagenomes</taxon>
        <taxon>ecological metagenomes</taxon>
    </lineage>
</organism>
<comment type="caution">
    <text evidence="1">The sequence shown here is derived from an EMBL/GenBank/DDBJ whole genome shotgun (WGS) entry which is preliminary data.</text>
</comment>
<evidence type="ECO:0000313" key="1">
    <source>
        <dbReference type="EMBL" id="KKN12482.1"/>
    </source>
</evidence>
<proteinExistence type="predicted"/>
<gene>
    <name evidence="1" type="ORF">LCGC14_1016060</name>
</gene>
<sequence>MKTRDEEIAGGLERGTLVGKNKCGCVIIQDRTADAYIVYCPKHKSAPDLYEALKALVAFDDTGGDGVSDHYILIRNAKEALAKADGGK</sequence>
<name>A0A0F9NKF2_9ZZZZ</name>
<reference evidence="1" key="1">
    <citation type="journal article" date="2015" name="Nature">
        <title>Complex archaea that bridge the gap between prokaryotes and eukaryotes.</title>
        <authorList>
            <person name="Spang A."/>
            <person name="Saw J.H."/>
            <person name="Jorgensen S.L."/>
            <person name="Zaremba-Niedzwiedzka K."/>
            <person name="Martijn J."/>
            <person name="Lind A.E."/>
            <person name="van Eijk R."/>
            <person name="Schleper C."/>
            <person name="Guy L."/>
            <person name="Ettema T.J."/>
        </authorList>
    </citation>
    <scope>NUCLEOTIDE SEQUENCE</scope>
</reference>
<protein>
    <submittedName>
        <fullName evidence="1">Uncharacterized protein</fullName>
    </submittedName>
</protein>
<dbReference type="EMBL" id="LAZR01004029">
    <property type="protein sequence ID" value="KKN12482.1"/>
    <property type="molecule type" value="Genomic_DNA"/>
</dbReference>
<accession>A0A0F9NKF2</accession>